<feature type="transmembrane region" description="Helical" evidence="1">
    <location>
        <begin position="51"/>
        <end position="70"/>
    </location>
</feature>
<feature type="transmembrane region" description="Helical" evidence="1">
    <location>
        <begin position="77"/>
        <end position="97"/>
    </location>
</feature>
<evidence type="ECO:0008006" key="4">
    <source>
        <dbReference type="Google" id="ProtNLM"/>
    </source>
</evidence>
<dbReference type="Proteomes" id="UP000548632">
    <property type="component" value="Unassembled WGS sequence"/>
</dbReference>
<keyword evidence="1" id="KW-0812">Transmembrane</keyword>
<keyword evidence="1" id="KW-1133">Transmembrane helix</keyword>
<evidence type="ECO:0000256" key="1">
    <source>
        <dbReference type="SAM" id="Phobius"/>
    </source>
</evidence>
<dbReference type="Gene3D" id="1.10.3730.20">
    <property type="match status" value="1"/>
</dbReference>
<feature type="transmembrane region" description="Helical" evidence="1">
    <location>
        <begin position="103"/>
        <end position="122"/>
    </location>
</feature>
<protein>
    <recommendedName>
        <fullName evidence="4">EamA domain-containing protein</fullName>
    </recommendedName>
</protein>
<dbReference type="EMBL" id="JABVCQ010000029">
    <property type="protein sequence ID" value="MBB1126926.1"/>
    <property type="molecule type" value="Genomic_DNA"/>
</dbReference>
<dbReference type="InterPro" id="IPR037185">
    <property type="entry name" value="EmrE-like"/>
</dbReference>
<sequence length="125" mass="13835">MIIISTIKTQTVKWLRFMESTPLILLFLGGVILTIGDIVMKKWVLANDLGAFWLGLFIYLTAMIFLAHSFKYKNMAVASTILVIFNVVTLAAVSYLVFGEKLVWTQTFGIAIGIAAVAMLELSEA</sequence>
<dbReference type="RefSeq" id="WP_182584551.1">
    <property type="nucleotide sequence ID" value="NZ_JABVCQ010000029.1"/>
</dbReference>
<organism evidence="2 3">
    <name type="scientific">Thiospirillum jenense</name>
    <dbReference type="NCBI Taxonomy" id="1653858"/>
    <lineage>
        <taxon>Bacteria</taxon>
        <taxon>Pseudomonadati</taxon>
        <taxon>Pseudomonadota</taxon>
        <taxon>Gammaproteobacteria</taxon>
        <taxon>Chromatiales</taxon>
        <taxon>Chromatiaceae</taxon>
        <taxon>Thiospirillum</taxon>
    </lineage>
</organism>
<dbReference type="AlphaFoldDB" id="A0A839HIR0"/>
<accession>A0A839HIR0</accession>
<comment type="caution">
    <text evidence="2">The sequence shown here is derived from an EMBL/GenBank/DDBJ whole genome shotgun (WGS) entry which is preliminary data.</text>
</comment>
<proteinExistence type="predicted"/>
<feature type="transmembrane region" description="Helical" evidence="1">
    <location>
        <begin position="21"/>
        <end position="39"/>
    </location>
</feature>
<keyword evidence="1" id="KW-0472">Membrane</keyword>
<name>A0A839HIR0_9GAMM</name>
<keyword evidence="3" id="KW-1185">Reference proteome</keyword>
<reference evidence="2 3" key="1">
    <citation type="journal article" date="2020" name="Arch. Microbiol.">
        <title>The genome sequence of the giant phototrophic gammaproteobacterium Thiospirillum jenense gives insight into its physiological properties and phylogenetic relationships.</title>
        <authorList>
            <person name="Imhoff J.F."/>
            <person name="Meyer T.E."/>
            <person name="Kyndt J.A."/>
        </authorList>
    </citation>
    <scope>NUCLEOTIDE SEQUENCE [LARGE SCALE GENOMIC DNA]</scope>
    <source>
        <strain evidence="2 3">DSM 216</strain>
    </source>
</reference>
<gene>
    <name evidence="2" type="ORF">HUK38_11930</name>
</gene>
<evidence type="ECO:0000313" key="2">
    <source>
        <dbReference type="EMBL" id="MBB1126926.1"/>
    </source>
</evidence>
<evidence type="ECO:0000313" key="3">
    <source>
        <dbReference type="Proteomes" id="UP000548632"/>
    </source>
</evidence>
<dbReference type="SUPFAM" id="SSF103481">
    <property type="entry name" value="Multidrug resistance efflux transporter EmrE"/>
    <property type="match status" value="1"/>
</dbReference>